<dbReference type="OrthoDB" id="9801795at2"/>
<keyword evidence="2 3" id="KW-0808">Transferase</keyword>
<keyword evidence="4" id="KW-1185">Reference proteome</keyword>
<dbReference type="NCBIfam" id="TIGR02429">
    <property type="entry name" value="pcaI_scoA_fam"/>
    <property type="match status" value="1"/>
</dbReference>
<protein>
    <submittedName>
        <fullName evidence="3">Acetate CoA/acetoacetate CoA-transferase alpha subunit</fullName>
    </submittedName>
</protein>
<dbReference type="Gene3D" id="3.40.1080.10">
    <property type="entry name" value="Glutaconate Coenzyme A-transferase"/>
    <property type="match status" value="1"/>
</dbReference>
<dbReference type="PANTHER" id="PTHR13707:SF60">
    <property type="entry name" value="ACETATE COA-TRANSFERASE SUBUNIT ALPHA"/>
    <property type="match status" value="1"/>
</dbReference>
<dbReference type="InterPro" id="IPR004165">
    <property type="entry name" value="CoA_trans_fam_I"/>
</dbReference>
<dbReference type="InterPro" id="IPR012792">
    <property type="entry name" value="3-oxoacid_CoA-transf_A"/>
</dbReference>
<accession>A0A1M5ZG13</accession>
<dbReference type="RefSeq" id="WP_073082761.1">
    <property type="nucleotide sequence ID" value="NZ_FQXV01000019.1"/>
</dbReference>
<comment type="similarity">
    <text evidence="1">Belongs to the 3-oxoacid CoA-transferase subunit A family.</text>
</comment>
<name>A0A1M5ZG13_9FIRM</name>
<evidence type="ECO:0000313" key="4">
    <source>
        <dbReference type="Proteomes" id="UP000183995"/>
    </source>
</evidence>
<dbReference type="InterPro" id="IPR004163">
    <property type="entry name" value="CoA_transf_BS"/>
</dbReference>
<dbReference type="EMBL" id="FQXV01000019">
    <property type="protein sequence ID" value="SHI23150.1"/>
    <property type="molecule type" value="Genomic_DNA"/>
</dbReference>
<evidence type="ECO:0000256" key="2">
    <source>
        <dbReference type="ARBA" id="ARBA00022679"/>
    </source>
</evidence>
<dbReference type="PROSITE" id="PS01273">
    <property type="entry name" value="COA_TRANSF_1"/>
    <property type="match status" value="1"/>
</dbReference>
<dbReference type="Proteomes" id="UP000183995">
    <property type="component" value="Unassembled WGS sequence"/>
</dbReference>
<reference evidence="3 4" key="1">
    <citation type="submission" date="2016-11" db="EMBL/GenBank/DDBJ databases">
        <authorList>
            <person name="Jaros S."/>
            <person name="Januszkiewicz K."/>
            <person name="Wedrychowicz H."/>
        </authorList>
    </citation>
    <scope>NUCLEOTIDE SEQUENCE [LARGE SCALE GENOMIC DNA]</scope>
    <source>
        <strain evidence="3 4">DSM 10068</strain>
    </source>
</reference>
<dbReference type="InterPro" id="IPR037171">
    <property type="entry name" value="NagB/RpiA_transferase-like"/>
</dbReference>
<evidence type="ECO:0000313" key="3">
    <source>
        <dbReference type="EMBL" id="SHI23150.1"/>
    </source>
</evidence>
<gene>
    <name evidence="3" type="ORF">SAMN02745823_03686</name>
</gene>
<dbReference type="SUPFAM" id="SSF100950">
    <property type="entry name" value="NagB/RpiA/CoA transferase-like"/>
    <property type="match status" value="1"/>
</dbReference>
<dbReference type="SMART" id="SM00882">
    <property type="entry name" value="CoA_trans"/>
    <property type="match status" value="1"/>
</dbReference>
<dbReference type="PANTHER" id="PTHR13707">
    <property type="entry name" value="KETOACID-COENZYME A TRANSFERASE"/>
    <property type="match status" value="1"/>
</dbReference>
<sequence length="219" mass="23305">MNKLTTAEEAVKKVKDGDTLLVGGFLMAGSPETLIKALLETSTAKDLTIVSNDTGTVDSNMIKVMQQGRVKKVHGSYIGSNPMTGQMLIDDKDSVTLYPQGTLAEKIRCGGAGIAGFYTPVGVGTIIEDGKEKRTFDGKDYLLETALRGNVAFVKATVADKFGNCFMRGSTKNFGAIMARAADYVVAEAKKIVEVGELDPELVTIPGIFIDALVQSEDA</sequence>
<dbReference type="STRING" id="1123282.SAMN02745823_03686"/>
<evidence type="ECO:0000256" key="1">
    <source>
        <dbReference type="ARBA" id="ARBA00005612"/>
    </source>
</evidence>
<organism evidence="3 4">
    <name type="scientific">Sporobacter termitidis DSM 10068</name>
    <dbReference type="NCBI Taxonomy" id="1123282"/>
    <lineage>
        <taxon>Bacteria</taxon>
        <taxon>Bacillati</taxon>
        <taxon>Bacillota</taxon>
        <taxon>Clostridia</taxon>
        <taxon>Eubacteriales</taxon>
        <taxon>Oscillospiraceae</taxon>
        <taxon>Sporobacter</taxon>
    </lineage>
</organism>
<dbReference type="Pfam" id="PF01144">
    <property type="entry name" value="CoA_trans"/>
    <property type="match status" value="1"/>
</dbReference>
<dbReference type="AlphaFoldDB" id="A0A1M5ZG13"/>
<dbReference type="GO" id="GO:0008410">
    <property type="term" value="F:CoA-transferase activity"/>
    <property type="evidence" value="ECO:0007669"/>
    <property type="project" value="InterPro"/>
</dbReference>
<proteinExistence type="inferred from homology"/>